<reference evidence="2" key="1">
    <citation type="journal article" date="2023" name="Front. Plant Sci.">
        <title>Chromosomal-level genome assembly of Melastoma candidum provides insights into trichome evolution.</title>
        <authorList>
            <person name="Zhong Y."/>
            <person name="Wu W."/>
            <person name="Sun C."/>
            <person name="Zou P."/>
            <person name="Liu Y."/>
            <person name="Dai S."/>
            <person name="Zhou R."/>
        </authorList>
    </citation>
    <scope>NUCLEOTIDE SEQUENCE [LARGE SCALE GENOMIC DNA]</scope>
</reference>
<evidence type="ECO:0000313" key="2">
    <source>
        <dbReference type="Proteomes" id="UP001057402"/>
    </source>
</evidence>
<dbReference type="EMBL" id="CM042883">
    <property type="protein sequence ID" value="KAI4374437.1"/>
    <property type="molecule type" value="Genomic_DNA"/>
</dbReference>
<organism evidence="1 2">
    <name type="scientific">Melastoma candidum</name>
    <dbReference type="NCBI Taxonomy" id="119954"/>
    <lineage>
        <taxon>Eukaryota</taxon>
        <taxon>Viridiplantae</taxon>
        <taxon>Streptophyta</taxon>
        <taxon>Embryophyta</taxon>
        <taxon>Tracheophyta</taxon>
        <taxon>Spermatophyta</taxon>
        <taxon>Magnoliopsida</taxon>
        <taxon>eudicotyledons</taxon>
        <taxon>Gunneridae</taxon>
        <taxon>Pentapetalae</taxon>
        <taxon>rosids</taxon>
        <taxon>malvids</taxon>
        <taxon>Myrtales</taxon>
        <taxon>Melastomataceae</taxon>
        <taxon>Melastomatoideae</taxon>
        <taxon>Melastomateae</taxon>
        <taxon>Melastoma</taxon>
    </lineage>
</organism>
<evidence type="ECO:0000313" key="1">
    <source>
        <dbReference type="EMBL" id="KAI4374437.1"/>
    </source>
</evidence>
<name>A0ACB9REQ8_9MYRT</name>
<sequence length="270" mass="31374">MNPAAEGTGSAVDSLPAKTQRQRRTPLKSHPEFNNHASWKQKLRESCCQRVRDDRTRLIWSMRLPASPSATDRKDTLKEAFRGIVFDELKRLRDTSADDESKISDFSCKEDEIIWEYDGVHDAYQVDYEEILLEIERIFYEDLKFDPDWKSTGEYTETWEDEEDRYLAQAVLEHMQLNEEQVSKPTWCPICKKGQMQENNSIIFCSSCELKLKRSNEVNLDMLRLRLAEAHADHLDRGCRSKPAFSVETILDFTALYITCPGCDTFDVVV</sequence>
<gene>
    <name evidence="1" type="ORF">MLD38_012431</name>
</gene>
<accession>A0ACB9REQ8</accession>
<keyword evidence="2" id="KW-1185">Reference proteome</keyword>
<dbReference type="Proteomes" id="UP001057402">
    <property type="component" value="Chromosome 4"/>
</dbReference>
<protein>
    <submittedName>
        <fullName evidence="1">Uncharacterized protein</fullName>
    </submittedName>
</protein>
<proteinExistence type="predicted"/>
<comment type="caution">
    <text evidence="1">The sequence shown here is derived from an EMBL/GenBank/DDBJ whole genome shotgun (WGS) entry which is preliminary data.</text>
</comment>